<accession>A0A1G6ANL0</accession>
<dbReference type="SUPFAM" id="SSF54184">
    <property type="entry name" value="Penicillin-binding protein 2x (pbp-2x), c-terminal domain"/>
    <property type="match status" value="1"/>
</dbReference>
<gene>
    <name evidence="5" type="ORF">SAMN05660653_00519</name>
</gene>
<dbReference type="GO" id="GO:0004180">
    <property type="term" value="F:carboxypeptidase activity"/>
    <property type="evidence" value="ECO:0007669"/>
    <property type="project" value="UniProtKB-KW"/>
</dbReference>
<comment type="subcellular location">
    <subcellularLocation>
        <location evidence="1">Membrane</location>
    </subcellularLocation>
</comment>
<dbReference type="Gene3D" id="1.10.150.770">
    <property type="match status" value="1"/>
</dbReference>
<dbReference type="GO" id="GO:0071555">
    <property type="term" value="P:cell wall organization"/>
    <property type="evidence" value="ECO:0007669"/>
    <property type="project" value="TreeGrafter"/>
</dbReference>
<dbReference type="Gene3D" id="3.40.710.10">
    <property type="entry name" value="DD-peptidase/beta-lactamase superfamily"/>
    <property type="match status" value="1"/>
</dbReference>
<dbReference type="PANTHER" id="PTHR30627">
    <property type="entry name" value="PEPTIDOGLYCAN D,D-TRANSPEPTIDASE"/>
    <property type="match status" value="1"/>
</dbReference>
<evidence type="ECO:0000313" key="5">
    <source>
        <dbReference type="EMBL" id="SDB09931.1"/>
    </source>
</evidence>
<evidence type="ECO:0000256" key="2">
    <source>
        <dbReference type="ARBA" id="ARBA00022645"/>
    </source>
</evidence>
<dbReference type="InterPro" id="IPR036138">
    <property type="entry name" value="PBP_dimer_sf"/>
</dbReference>
<dbReference type="InterPro" id="IPR050515">
    <property type="entry name" value="Beta-lactam/transpept"/>
</dbReference>
<evidence type="ECO:0000256" key="3">
    <source>
        <dbReference type="ARBA" id="ARBA00023136"/>
    </source>
</evidence>
<dbReference type="PROSITE" id="PS51178">
    <property type="entry name" value="PASTA"/>
    <property type="match status" value="1"/>
</dbReference>
<dbReference type="InterPro" id="IPR005543">
    <property type="entry name" value="PASTA_dom"/>
</dbReference>
<reference evidence="5 6" key="1">
    <citation type="submission" date="2016-10" db="EMBL/GenBank/DDBJ databases">
        <authorList>
            <person name="de Groot N.N."/>
        </authorList>
    </citation>
    <scope>NUCLEOTIDE SEQUENCE [LARGE SCALE GENOMIC DNA]</scope>
    <source>
        <strain evidence="5 6">ASO4-2</strain>
    </source>
</reference>
<keyword evidence="2" id="KW-0378">Hydrolase</keyword>
<dbReference type="Pfam" id="PF00905">
    <property type="entry name" value="Transpeptidase"/>
    <property type="match status" value="1"/>
</dbReference>
<evidence type="ECO:0000256" key="1">
    <source>
        <dbReference type="ARBA" id="ARBA00004370"/>
    </source>
</evidence>
<dbReference type="Pfam" id="PF03793">
    <property type="entry name" value="PASTA"/>
    <property type="match status" value="1"/>
</dbReference>
<proteinExistence type="predicted"/>
<feature type="domain" description="PASTA" evidence="4">
    <location>
        <begin position="606"/>
        <end position="668"/>
    </location>
</feature>
<sequence>MKRFPVADETIAMKNDRNIKKTSWDWVKMRMLLVGVLILMLWGGLWFRAFQVQILRGPELTAMAARQHKAAEFERGMRGEIFDRQGRLLAKSTAVQSVYVRPLELQDPAAAAPILAAALEMPLNQIRAQLQRPQNFVWLARQISDRNARNIINAGLRGVYLTEESARFYPHGHLAGQVLGFVGLDGEGLEGIERTFDNVLVGKKATYIAQRDASGRRMYLDAQGREEDLRGANVTLTLDAQIQFFAEEALGAAVKSFNGKSGMALVVHVPSAEILAMANYPFFNPNMPRQNSEQWRNRISLDALEPGSTLKPMLMAAALEEGVINHDTIYYCEEGSWRLTGVNIRDVKSRGWLPANKILRYSSNICSAKIGIDLGATRYHGYLRKMGFGERTGLPLPGENPGLLRPPKSWYPVDLAAVSFGQGMSANALQMARAYLVLANNGVMKPLQIVREPEQDQEPMTVIFREKVAQTVMSMLQEVVEEDGTGTAARIPGVIGAGKTGTAQKATASGRYGDRYLASFAAFYPGDRPEYFIYVAVDEPHPQHYGGVVAAPAVRDIGLRALAYAGKLPEENQHETYRTVVAESHGGRIGKELIVNASLVTELAGGEDRDDMVPNLLGLSVRRAVEQLRGYGVMPVIEGGGGIVARQSPEPGQPWTMPERQLTLWLELS</sequence>
<protein>
    <submittedName>
        <fullName evidence="5">Cell division protein FtsI (Penicillin-binding protein 3)</fullName>
    </submittedName>
</protein>
<keyword evidence="5" id="KW-0131">Cell cycle</keyword>
<dbReference type="SUPFAM" id="SSF56519">
    <property type="entry name" value="Penicillin binding protein dimerisation domain"/>
    <property type="match status" value="1"/>
</dbReference>
<dbReference type="Pfam" id="PF03717">
    <property type="entry name" value="PBP_dimer"/>
    <property type="match status" value="1"/>
</dbReference>
<keyword evidence="3" id="KW-0472">Membrane</keyword>
<dbReference type="Gene3D" id="3.90.1310.10">
    <property type="entry name" value="Penicillin-binding protein 2a (Domain 2)"/>
    <property type="match status" value="1"/>
</dbReference>
<dbReference type="Gene3D" id="3.30.450.330">
    <property type="match status" value="1"/>
</dbReference>
<dbReference type="GO" id="GO:0008658">
    <property type="term" value="F:penicillin binding"/>
    <property type="evidence" value="ECO:0007669"/>
    <property type="project" value="InterPro"/>
</dbReference>
<dbReference type="SUPFAM" id="SSF56601">
    <property type="entry name" value="beta-lactamase/transpeptidase-like"/>
    <property type="match status" value="1"/>
</dbReference>
<dbReference type="InterPro" id="IPR005311">
    <property type="entry name" value="PBP_dimer"/>
</dbReference>
<dbReference type="GO" id="GO:0005886">
    <property type="term" value="C:plasma membrane"/>
    <property type="evidence" value="ECO:0007669"/>
    <property type="project" value="TreeGrafter"/>
</dbReference>
<dbReference type="InterPro" id="IPR001460">
    <property type="entry name" value="PCN-bd_Tpept"/>
</dbReference>
<keyword evidence="6" id="KW-1185">Reference proteome</keyword>
<keyword evidence="2" id="KW-0645">Protease</keyword>
<keyword evidence="2" id="KW-0121">Carboxypeptidase</keyword>
<organism evidence="5 6">
    <name type="scientific">Desulfonatronum thiosulfatophilum</name>
    <dbReference type="NCBI Taxonomy" id="617002"/>
    <lineage>
        <taxon>Bacteria</taxon>
        <taxon>Pseudomonadati</taxon>
        <taxon>Thermodesulfobacteriota</taxon>
        <taxon>Desulfovibrionia</taxon>
        <taxon>Desulfovibrionales</taxon>
        <taxon>Desulfonatronaceae</taxon>
        <taxon>Desulfonatronum</taxon>
    </lineage>
</organism>
<dbReference type="PANTHER" id="PTHR30627:SF1">
    <property type="entry name" value="PEPTIDOGLYCAN D,D-TRANSPEPTIDASE FTSI"/>
    <property type="match status" value="1"/>
</dbReference>
<dbReference type="InterPro" id="IPR012338">
    <property type="entry name" value="Beta-lactam/transpept-like"/>
</dbReference>
<evidence type="ECO:0000313" key="6">
    <source>
        <dbReference type="Proteomes" id="UP000198771"/>
    </source>
</evidence>
<keyword evidence="5" id="KW-0132">Cell division</keyword>
<dbReference type="STRING" id="617002.SAMN05660653_00519"/>
<dbReference type="AlphaFoldDB" id="A0A1G6ANL0"/>
<dbReference type="Proteomes" id="UP000198771">
    <property type="component" value="Unassembled WGS sequence"/>
</dbReference>
<dbReference type="EMBL" id="FMXO01000002">
    <property type="protein sequence ID" value="SDB09931.1"/>
    <property type="molecule type" value="Genomic_DNA"/>
</dbReference>
<name>A0A1G6ANL0_9BACT</name>
<dbReference type="GO" id="GO:0051301">
    <property type="term" value="P:cell division"/>
    <property type="evidence" value="ECO:0007669"/>
    <property type="project" value="UniProtKB-KW"/>
</dbReference>
<evidence type="ECO:0000259" key="4">
    <source>
        <dbReference type="PROSITE" id="PS51178"/>
    </source>
</evidence>